<dbReference type="Proteomes" id="UP000261520">
    <property type="component" value="Unplaced"/>
</dbReference>
<evidence type="ECO:0000256" key="6">
    <source>
        <dbReference type="ARBA" id="ARBA00023242"/>
    </source>
</evidence>
<dbReference type="PROSITE" id="PS51139">
    <property type="entry name" value="GTF2I"/>
    <property type="match status" value="1"/>
</dbReference>
<reference evidence="7" key="1">
    <citation type="submission" date="2025-08" db="UniProtKB">
        <authorList>
            <consortium name="Ensembl"/>
        </authorList>
    </citation>
    <scope>IDENTIFICATION</scope>
</reference>
<keyword evidence="5" id="KW-0804">Transcription</keyword>
<dbReference type="InterPro" id="IPR036647">
    <property type="entry name" value="GTF2I-like_rpt_sf"/>
</dbReference>
<keyword evidence="4" id="KW-0238">DNA-binding</keyword>
<dbReference type="GO" id="GO:0003700">
    <property type="term" value="F:DNA-binding transcription factor activity"/>
    <property type="evidence" value="ECO:0007669"/>
    <property type="project" value="TreeGrafter"/>
</dbReference>
<dbReference type="Gene3D" id="3.90.1460.10">
    <property type="entry name" value="GTF2I-like"/>
    <property type="match status" value="1"/>
</dbReference>
<dbReference type="AlphaFoldDB" id="A0A3B4B2B8"/>
<keyword evidence="3" id="KW-0805">Transcription regulation</keyword>
<dbReference type="Pfam" id="PF02946">
    <property type="entry name" value="GTF2I"/>
    <property type="match status" value="1"/>
</dbReference>
<dbReference type="SUPFAM" id="SSF117773">
    <property type="entry name" value="GTF2I-like repeat"/>
    <property type="match status" value="1"/>
</dbReference>
<dbReference type="STRING" id="409849.ENSPMGP00000022809"/>
<dbReference type="PANTHER" id="PTHR46304:SF1">
    <property type="entry name" value="GENERAL TRANSCRIPTION FACTOR II-I REPEAT DOMAIN-CONTAINING PROTEIN 1"/>
    <property type="match status" value="1"/>
</dbReference>
<evidence type="ECO:0000313" key="8">
    <source>
        <dbReference type="Proteomes" id="UP000261520"/>
    </source>
</evidence>
<keyword evidence="6" id="KW-0539">Nucleus</keyword>
<evidence type="ECO:0000256" key="4">
    <source>
        <dbReference type="ARBA" id="ARBA00023125"/>
    </source>
</evidence>
<dbReference type="PANTHER" id="PTHR46304">
    <property type="entry name" value="GENERAL TRANSCRIPTION FACTOR II-I REPEAT DOMAIN-CONTAINING PROTEIN 1"/>
    <property type="match status" value="1"/>
</dbReference>
<dbReference type="InterPro" id="IPR004212">
    <property type="entry name" value="GTF2I"/>
</dbReference>
<dbReference type="GO" id="GO:0003677">
    <property type="term" value="F:DNA binding"/>
    <property type="evidence" value="ECO:0007669"/>
    <property type="project" value="UniProtKB-KW"/>
</dbReference>
<keyword evidence="2" id="KW-0677">Repeat</keyword>
<evidence type="ECO:0000256" key="2">
    <source>
        <dbReference type="ARBA" id="ARBA00022737"/>
    </source>
</evidence>
<reference evidence="7" key="2">
    <citation type="submission" date="2025-09" db="UniProtKB">
        <authorList>
            <consortium name="Ensembl"/>
        </authorList>
    </citation>
    <scope>IDENTIFICATION</scope>
</reference>
<sequence>MILQLRRQVDSLFSTKYEALGLSQPCKVPYSKFQMYPEELYVTGLPPGISLRRPNCFGVAKLKKILAVSSEIQFVIKSELLTEQVKSELPSIPDSGTEQKNYHV</sequence>
<keyword evidence="8" id="KW-1185">Reference proteome</keyword>
<protein>
    <submittedName>
        <fullName evidence="7">Uncharacterized protein</fullName>
    </submittedName>
</protein>
<dbReference type="GO" id="GO:0005634">
    <property type="term" value="C:nucleus"/>
    <property type="evidence" value="ECO:0007669"/>
    <property type="project" value="UniProtKB-SubCell"/>
</dbReference>
<comment type="subcellular location">
    <subcellularLocation>
        <location evidence="1">Nucleus</location>
    </subcellularLocation>
</comment>
<evidence type="ECO:0000256" key="3">
    <source>
        <dbReference type="ARBA" id="ARBA00023015"/>
    </source>
</evidence>
<organism evidence="7 8">
    <name type="scientific">Periophthalmus magnuspinnatus</name>
    <dbReference type="NCBI Taxonomy" id="409849"/>
    <lineage>
        <taxon>Eukaryota</taxon>
        <taxon>Metazoa</taxon>
        <taxon>Chordata</taxon>
        <taxon>Craniata</taxon>
        <taxon>Vertebrata</taxon>
        <taxon>Euteleostomi</taxon>
        <taxon>Actinopterygii</taxon>
        <taxon>Neopterygii</taxon>
        <taxon>Teleostei</taxon>
        <taxon>Neoteleostei</taxon>
        <taxon>Acanthomorphata</taxon>
        <taxon>Gobiaria</taxon>
        <taxon>Gobiiformes</taxon>
        <taxon>Gobioidei</taxon>
        <taxon>Gobiidae</taxon>
        <taxon>Oxudercinae</taxon>
        <taxon>Periophthalmus</taxon>
    </lineage>
</organism>
<proteinExistence type="predicted"/>
<name>A0A3B4B2B8_9GOBI</name>
<evidence type="ECO:0000313" key="7">
    <source>
        <dbReference type="Ensembl" id="ENSPMGP00000022809.1"/>
    </source>
</evidence>
<evidence type="ECO:0000256" key="5">
    <source>
        <dbReference type="ARBA" id="ARBA00023163"/>
    </source>
</evidence>
<dbReference type="Ensembl" id="ENSPMGT00000024296.1">
    <property type="protein sequence ID" value="ENSPMGP00000022809.1"/>
    <property type="gene ID" value="ENSPMGG00000018452.1"/>
</dbReference>
<evidence type="ECO:0000256" key="1">
    <source>
        <dbReference type="ARBA" id="ARBA00004123"/>
    </source>
</evidence>
<accession>A0A3B4B2B8</accession>